<dbReference type="AlphaFoldDB" id="A0A5N6X2H2"/>
<evidence type="ECO:0000313" key="1">
    <source>
        <dbReference type="EMBL" id="KAE8327103.1"/>
    </source>
</evidence>
<accession>A0A5N6X2H2</accession>
<reference evidence="2" key="1">
    <citation type="submission" date="2019-04" db="EMBL/GenBank/DDBJ databases">
        <title>Friends and foes A comparative genomics studyof 23 Aspergillus species from section Flavi.</title>
        <authorList>
            <consortium name="DOE Joint Genome Institute"/>
            <person name="Kjaerbolling I."/>
            <person name="Vesth T."/>
            <person name="Frisvad J.C."/>
            <person name="Nybo J.L."/>
            <person name="Theobald S."/>
            <person name="Kildgaard S."/>
            <person name="Isbrandt T."/>
            <person name="Kuo A."/>
            <person name="Sato A."/>
            <person name="Lyhne E.K."/>
            <person name="Kogle M.E."/>
            <person name="Wiebenga A."/>
            <person name="Kun R.S."/>
            <person name="Lubbers R.J."/>
            <person name="Makela M.R."/>
            <person name="Barry K."/>
            <person name="Chovatia M."/>
            <person name="Clum A."/>
            <person name="Daum C."/>
            <person name="Haridas S."/>
            <person name="He G."/>
            <person name="LaButti K."/>
            <person name="Lipzen A."/>
            <person name="Mondo S."/>
            <person name="Riley R."/>
            <person name="Salamov A."/>
            <person name="Simmons B.A."/>
            <person name="Magnuson J.K."/>
            <person name="Henrissat B."/>
            <person name="Mortensen U.H."/>
            <person name="Larsen T.O."/>
            <person name="Devries R.P."/>
            <person name="Grigoriev I.V."/>
            <person name="Machida M."/>
            <person name="Baker S.E."/>
            <person name="Andersen M.R."/>
        </authorList>
    </citation>
    <scope>NUCLEOTIDE SEQUENCE [LARGE SCALE GENOMIC DNA]</scope>
    <source>
        <strain evidence="2">CBS 130017</strain>
    </source>
</reference>
<evidence type="ECO:0000313" key="2">
    <source>
        <dbReference type="Proteomes" id="UP000325945"/>
    </source>
</evidence>
<gene>
    <name evidence="1" type="ORF">BDV39DRAFT_205236</name>
</gene>
<proteinExistence type="predicted"/>
<protein>
    <submittedName>
        <fullName evidence="1">Uncharacterized protein</fullName>
    </submittedName>
</protein>
<dbReference type="EMBL" id="ML741794">
    <property type="protein sequence ID" value="KAE8327103.1"/>
    <property type="molecule type" value="Genomic_DNA"/>
</dbReference>
<organism evidence="1 2">
    <name type="scientific">Aspergillus sergii</name>
    <dbReference type="NCBI Taxonomy" id="1034303"/>
    <lineage>
        <taxon>Eukaryota</taxon>
        <taxon>Fungi</taxon>
        <taxon>Dikarya</taxon>
        <taxon>Ascomycota</taxon>
        <taxon>Pezizomycotina</taxon>
        <taxon>Eurotiomycetes</taxon>
        <taxon>Eurotiomycetidae</taxon>
        <taxon>Eurotiales</taxon>
        <taxon>Aspergillaceae</taxon>
        <taxon>Aspergillus</taxon>
        <taxon>Aspergillus subgen. Circumdati</taxon>
    </lineage>
</organism>
<dbReference type="Proteomes" id="UP000325945">
    <property type="component" value="Unassembled WGS sequence"/>
</dbReference>
<keyword evidence="2" id="KW-1185">Reference proteome</keyword>
<sequence>MASIARASLAAKLGPARVELPGAVLGNGILVMRGLLLAHSSTDPHDDRGQGEAQYLDPVFPSGMLMEL</sequence>
<name>A0A5N6X2H2_9EURO</name>